<dbReference type="Proteomes" id="UP000095767">
    <property type="component" value="Unassembled WGS sequence"/>
</dbReference>
<reference evidence="2 3" key="1">
    <citation type="submission" date="2016-09" db="EMBL/GenBank/DDBJ databases">
        <title>The draft genome of Dichanthelium oligosanthes: A C3 panicoid grass species.</title>
        <authorList>
            <person name="Studer A.J."/>
            <person name="Schnable J.C."/>
            <person name="Brutnell T.P."/>
        </authorList>
    </citation>
    <scope>NUCLEOTIDE SEQUENCE [LARGE SCALE GENOMIC DNA]</scope>
    <source>
        <strain evidence="3">cv. Kellogg 1175</strain>
        <tissue evidence="2">Leaf</tissue>
    </source>
</reference>
<keyword evidence="1" id="KW-1133">Transmembrane helix</keyword>
<name>A0A1E5VFF8_9POAL</name>
<dbReference type="GO" id="GO:0016592">
    <property type="term" value="C:mediator complex"/>
    <property type="evidence" value="ECO:0007669"/>
    <property type="project" value="InterPro"/>
</dbReference>
<keyword evidence="3" id="KW-1185">Reference proteome</keyword>
<dbReference type="STRING" id="888268.A0A1E5VFF8"/>
<evidence type="ECO:0000313" key="3">
    <source>
        <dbReference type="Proteomes" id="UP000095767"/>
    </source>
</evidence>
<sequence>MAAVKASEARGDPPLLRAVELARVVAGEGAGIPSADLAGILVSNLCFAHNSPSLWKLLGQAMASRLLCPLHVLALLTPRVLPQRRAQPEAYRLYLELMKCNVTSSSLAMEAGPNRDKITKSIADALHLSKIYGFCETEFGHVVIMFVLAVVTILIDSILEDCGFPSGMTEGQESIYAIEGPQPMDLDVKRVTMENQNEHREQLRQKNTVMALDVLHMMVADRKIQSFLRLIFLNMYVRPEKFSSLSQRLSSIEAHKVALETLLPSGHKISDLLINIRRVCNAEYQPNNKRIVDVLGNMRSGGSLLGQLTGAGRAACWIIFDIYVENAIDGKHLSGISAIEVLKEMTKTLQVLNEASWQETFKALWISALRLVQRAREPLEGPIPHLDARLCMLLALIPLSVAAILKEESDVLGAEGSKILPRRQGLVSSLQDLIQYSGLLVPPSSVVNAANAAASKAAIFKANYKAGVVNPSMMAQTDSSMKAAGNMLHLIIEACISRNLIDTSAYLWPGYVVSSGPLKDTTLPQESPWLIFIKGAPLSGPLIDALVATPASSVGELDKLYNIAANGSEEEKTAAAKILCGASLVRGWNIQVPDVAAALMPLCETFGSIAPPPNHKSTILGETSVYSVFSCAFLCLLRLWKFYKPPQEYCLAGRGGSVRLELTLDYLLLMRNNRIDFSNSSAPRRDSYNDMGSVNEVSSQPVYIDSFPKLRAWYFQNQACIASTLSGLCNKNPVHQVANKILSMICRKINKGGVSTGNLSSTSSSSVSGSSLNASDDSFQRPAVPAWEFLEAVPFVLEAVLTACAHGRLSSRDLTTSLRDLVDFLPASLAAIVSYFSAEITRGIWKAVPMNGIEWPSPGASLHSIEAEIKEVLASAGVQIHSCYPRGVPPMLPLPMAALVSLTITFKLDRSLEYIQGIIGQALENCAGGSSWPSMPIIGALWAQKVRRWHDFIVLSCLRSPFGRDKDAVAQLVQSCFSSFLQSSSSGSDITANRGVGALLGDSITNQGLRLPMAPGFIYLRTCRTFHDTYFVSEVILKQVIEWAHKLANRLSFNGPPQLKSGRTPLSCAASMAHQVAMLGGGLLCIAGGPLVVQVLYEETLPTLLLSAREESLKDPGPVSSTLQGYAMANMLFFCGSLLWGADRTSPVMKLSFLSRRPRVVGTHMDFIAGVLDGHILLGCDPGTWKAYVSRFVFLVVKFVPSWLLDIKLDTLKKIAAGLRSWHEHDLALCVLERGGTQAISVVVETLL</sequence>
<dbReference type="OrthoDB" id="683212at2759"/>
<dbReference type="AlphaFoldDB" id="A0A1E5VFF8"/>
<dbReference type="EMBL" id="LWDX02041605">
    <property type="protein sequence ID" value="OEL23805.1"/>
    <property type="molecule type" value="Genomic_DNA"/>
</dbReference>
<dbReference type="PANTHER" id="PTHR33739">
    <property type="entry name" value="OS07G0681500 PROTEIN"/>
    <property type="match status" value="1"/>
</dbReference>
<dbReference type="GO" id="GO:2000762">
    <property type="term" value="P:regulation of phenylpropanoid metabolic process"/>
    <property type="evidence" value="ECO:0007669"/>
    <property type="project" value="InterPro"/>
</dbReference>
<evidence type="ECO:0000313" key="2">
    <source>
        <dbReference type="EMBL" id="OEL23805.1"/>
    </source>
</evidence>
<gene>
    <name evidence="2" type="ORF">BAE44_0015176</name>
</gene>
<accession>A0A1E5VFF8</accession>
<evidence type="ECO:0000256" key="1">
    <source>
        <dbReference type="SAM" id="Phobius"/>
    </source>
</evidence>
<dbReference type="PANTHER" id="PTHR33739:SF3">
    <property type="entry name" value="OS07G0681500 PROTEIN"/>
    <property type="match status" value="1"/>
</dbReference>
<proteinExistence type="predicted"/>
<keyword evidence="1" id="KW-0812">Transmembrane</keyword>
<keyword evidence="1" id="KW-0472">Membrane</keyword>
<protein>
    <submittedName>
        <fullName evidence="2">Mediator of RNA polymerase II transcription subunit 33A</fullName>
    </submittedName>
</protein>
<dbReference type="InterPro" id="IPR039638">
    <property type="entry name" value="MED33A/B"/>
</dbReference>
<organism evidence="2 3">
    <name type="scientific">Dichanthelium oligosanthes</name>
    <dbReference type="NCBI Taxonomy" id="888268"/>
    <lineage>
        <taxon>Eukaryota</taxon>
        <taxon>Viridiplantae</taxon>
        <taxon>Streptophyta</taxon>
        <taxon>Embryophyta</taxon>
        <taxon>Tracheophyta</taxon>
        <taxon>Spermatophyta</taxon>
        <taxon>Magnoliopsida</taxon>
        <taxon>Liliopsida</taxon>
        <taxon>Poales</taxon>
        <taxon>Poaceae</taxon>
        <taxon>PACMAD clade</taxon>
        <taxon>Panicoideae</taxon>
        <taxon>Panicodae</taxon>
        <taxon>Paniceae</taxon>
        <taxon>Dichantheliinae</taxon>
        <taxon>Dichanthelium</taxon>
    </lineage>
</organism>
<feature type="transmembrane region" description="Helical" evidence="1">
    <location>
        <begin position="139"/>
        <end position="159"/>
    </location>
</feature>
<comment type="caution">
    <text evidence="2">The sequence shown here is derived from an EMBL/GenBank/DDBJ whole genome shotgun (WGS) entry which is preliminary data.</text>
</comment>